<gene>
    <name evidence="1" type="ORF">METZ01_LOCUS235603</name>
</gene>
<dbReference type="InterPro" id="IPR008775">
    <property type="entry name" value="Phytyl_CoA_dOase-like"/>
</dbReference>
<reference evidence="1" key="1">
    <citation type="submission" date="2018-05" db="EMBL/GenBank/DDBJ databases">
        <authorList>
            <person name="Lanie J.A."/>
            <person name="Ng W.-L."/>
            <person name="Kazmierczak K.M."/>
            <person name="Andrzejewski T.M."/>
            <person name="Davidsen T.M."/>
            <person name="Wayne K.J."/>
            <person name="Tettelin H."/>
            <person name="Glass J.I."/>
            <person name="Rusch D."/>
            <person name="Podicherti R."/>
            <person name="Tsui H.-C.T."/>
            <person name="Winkler M.E."/>
        </authorList>
    </citation>
    <scope>NUCLEOTIDE SEQUENCE</scope>
</reference>
<sequence length="143" mass="15982">MLDVEQLERFGEEGYLVFERLVEGDELSHFVAIFDELVAHGTSLTEPAPHYSLELSDKGDTIPHRLHKVQGVCVAEPRLKALASHPLITERAAQLLQSEELDVFGTKFFPKLAGGGTSTHWHQDNFYFGTESPQVLSCGIYLQ</sequence>
<dbReference type="Gene3D" id="2.60.120.620">
    <property type="entry name" value="q2cbj1_9rhob like domain"/>
    <property type="match status" value="1"/>
</dbReference>
<dbReference type="GO" id="GO:0016491">
    <property type="term" value="F:oxidoreductase activity"/>
    <property type="evidence" value="ECO:0007669"/>
    <property type="project" value="UniProtKB-ARBA"/>
</dbReference>
<evidence type="ECO:0000313" key="1">
    <source>
        <dbReference type="EMBL" id="SVB82749.1"/>
    </source>
</evidence>
<dbReference type="Pfam" id="PF05721">
    <property type="entry name" value="PhyH"/>
    <property type="match status" value="1"/>
</dbReference>
<name>A0A382H6E9_9ZZZZ</name>
<proteinExistence type="predicted"/>
<dbReference type="EMBL" id="UINC01059390">
    <property type="protein sequence ID" value="SVB82749.1"/>
    <property type="molecule type" value="Genomic_DNA"/>
</dbReference>
<dbReference type="SUPFAM" id="SSF51197">
    <property type="entry name" value="Clavaminate synthase-like"/>
    <property type="match status" value="1"/>
</dbReference>
<dbReference type="AlphaFoldDB" id="A0A382H6E9"/>
<dbReference type="GO" id="GO:0046872">
    <property type="term" value="F:metal ion binding"/>
    <property type="evidence" value="ECO:0007669"/>
    <property type="project" value="UniProtKB-ARBA"/>
</dbReference>
<organism evidence="1">
    <name type="scientific">marine metagenome</name>
    <dbReference type="NCBI Taxonomy" id="408172"/>
    <lineage>
        <taxon>unclassified sequences</taxon>
        <taxon>metagenomes</taxon>
        <taxon>ecological metagenomes</taxon>
    </lineage>
</organism>
<dbReference type="PANTHER" id="PTHR20883:SF48">
    <property type="entry name" value="ECTOINE DIOXYGENASE"/>
    <property type="match status" value="1"/>
</dbReference>
<feature type="non-terminal residue" evidence="1">
    <location>
        <position position="143"/>
    </location>
</feature>
<protein>
    <submittedName>
        <fullName evidence="1">Uncharacterized protein</fullName>
    </submittedName>
</protein>
<accession>A0A382H6E9</accession>
<dbReference type="PANTHER" id="PTHR20883">
    <property type="entry name" value="PHYTANOYL-COA DIOXYGENASE DOMAIN CONTAINING 1"/>
    <property type="match status" value="1"/>
</dbReference>